<keyword evidence="2 10" id="KW-0479">Metal-binding</keyword>
<dbReference type="InterPro" id="IPR054429">
    <property type="entry name" value="Znf-CCCH_Muscleblind-like"/>
</dbReference>
<dbReference type="PANTHER" id="PTHR12675">
    <property type="entry name" value="MUSCLEBLIND-LIKE PROTEIN"/>
    <property type="match status" value="1"/>
</dbReference>
<organism evidence="12 13">
    <name type="scientific">Caenorhabditis elegans</name>
    <dbReference type="NCBI Taxonomy" id="6239"/>
    <lineage>
        <taxon>Eukaryota</taxon>
        <taxon>Metazoa</taxon>
        <taxon>Ecdysozoa</taxon>
        <taxon>Nematoda</taxon>
        <taxon>Chromadorea</taxon>
        <taxon>Rhabditida</taxon>
        <taxon>Rhabditina</taxon>
        <taxon>Rhabditomorpha</taxon>
        <taxon>Rhabditoidea</taxon>
        <taxon>Rhabditidae</taxon>
        <taxon>Peloderinae</taxon>
        <taxon>Caenorhabditis</taxon>
    </lineage>
</organism>
<keyword evidence="5 10" id="KW-0862">Zinc</keyword>
<dbReference type="GO" id="GO:0003723">
    <property type="term" value="F:RNA binding"/>
    <property type="evidence" value="ECO:0007669"/>
    <property type="project" value="UniProtKB-KW"/>
</dbReference>
<evidence type="ECO:0000256" key="6">
    <source>
        <dbReference type="ARBA" id="ARBA00022884"/>
    </source>
</evidence>
<feature type="domain" description="C3H1-type" evidence="11">
    <location>
        <begin position="106"/>
        <end position="134"/>
    </location>
</feature>
<dbReference type="Gene3D" id="3.30.1370.210">
    <property type="match status" value="1"/>
</dbReference>
<dbReference type="GO" id="GO:0008270">
    <property type="term" value="F:zinc ion binding"/>
    <property type="evidence" value="ECO:0007669"/>
    <property type="project" value="UniProtKB-KW"/>
</dbReference>
<proteinExistence type="evidence at protein level"/>
<evidence type="ECO:0000259" key="11">
    <source>
        <dbReference type="PROSITE" id="PS50103"/>
    </source>
</evidence>
<keyword evidence="4 10" id="KW-0863">Zinc-finger</keyword>
<dbReference type="ExpressionAtlas" id="A0A4V0IN02">
    <property type="expression patterns" value="baseline"/>
</dbReference>
<accession>A0A4V0IN02</accession>
<evidence type="ECO:0007829" key="15">
    <source>
        <dbReference type="PeptideAtlas" id="A0A4V0IN02"/>
    </source>
</evidence>
<evidence type="ECO:0000256" key="1">
    <source>
        <dbReference type="ARBA" id="ARBA00004123"/>
    </source>
</evidence>
<name>A0A4V0IN02_CAEEL</name>
<feature type="zinc finger region" description="C3H1-type" evidence="10">
    <location>
        <begin position="106"/>
        <end position="134"/>
    </location>
</feature>
<dbReference type="InterPro" id="IPR000571">
    <property type="entry name" value="Znf_CCCH"/>
</dbReference>
<dbReference type="RefSeq" id="NP_001360647.1">
    <property type="nucleotide sequence ID" value="NM_001373620.2"/>
</dbReference>
<feature type="zinc finger region" description="C3H1-type" evidence="10">
    <location>
        <begin position="140"/>
        <end position="168"/>
    </location>
</feature>
<dbReference type="WormBase" id="K02H8.1d">
    <property type="protein sequence ID" value="CE53312"/>
    <property type="gene ID" value="WBGene00019347"/>
    <property type="gene designation" value="mbl-1"/>
</dbReference>
<dbReference type="Pfam" id="PF22628">
    <property type="entry name" value="zf-CCCH_10"/>
    <property type="match status" value="2"/>
</dbReference>
<gene>
    <name evidence="12 14" type="primary">mbl-1</name>
    <name evidence="12" type="ORF">CELE_K02H8.1</name>
    <name evidence="14" type="ORF">K02H8.1</name>
</gene>
<comment type="subcellular location">
    <subcellularLocation>
        <location evidence="1">Nucleus</location>
    </subcellularLocation>
</comment>
<evidence type="ECO:0000256" key="8">
    <source>
        <dbReference type="ARBA" id="ARBA00038226"/>
    </source>
</evidence>
<dbReference type="PROSITE" id="PS50103">
    <property type="entry name" value="ZF_C3H1"/>
    <property type="match status" value="2"/>
</dbReference>
<keyword evidence="3" id="KW-0677">Repeat</keyword>
<dbReference type="GO" id="GO:0005634">
    <property type="term" value="C:nucleus"/>
    <property type="evidence" value="ECO:0007669"/>
    <property type="project" value="UniProtKB-SubCell"/>
</dbReference>
<evidence type="ECO:0000256" key="7">
    <source>
        <dbReference type="ARBA" id="ARBA00023242"/>
    </source>
</evidence>
<evidence type="ECO:0000256" key="9">
    <source>
        <dbReference type="ARBA" id="ARBA00073793"/>
    </source>
</evidence>
<evidence type="ECO:0000256" key="10">
    <source>
        <dbReference type="PROSITE-ProRule" id="PRU00723"/>
    </source>
</evidence>
<keyword evidence="6" id="KW-0694">RNA-binding</keyword>
<evidence type="ECO:0000256" key="5">
    <source>
        <dbReference type="ARBA" id="ARBA00022833"/>
    </source>
</evidence>
<dbReference type="AGR" id="WB:WBGene00019347"/>
<keyword evidence="15" id="KW-1267">Proteomics identification</keyword>
<evidence type="ECO:0000256" key="3">
    <source>
        <dbReference type="ARBA" id="ARBA00022737"/>
    </source>
</evidence>
<evidence type="ECO:0000313" key="12">
    <source>
        <dbReference type="EMBL" id="VTW47470.1"/>
    </source>
</evidence>
<comment type="similarity">
    <text evidence="8">Belongs to the muscleblind family.</text>
</comment>
<dbReference type="SMR" id="A0A4V0IN02"/>
<dbReference type="EMBL" id="BX284606">
    <property type="protein sequence ID" value="VTW47470.1"/>
    <property type="molecule type" value="Genomic_DNA"/>
</dbReference>
<evidence type="ECO:0000313" key="13">
    <source>
        <dbReference type="Proteomes" id="UP000001940"/>
    </source>
</evidence>
<keyword evidence="13" id="KW-1185">Reference proteome</keyword>
<protein>
    <recommendedName>
        <fullName evidence="9">Muscleblind-like protein</fullName>
    </recommendedName>
</protein>
<reference evidence="12 13" key="1">
    <citation type="journal article" date="1998" name="Science">
        <title>Genome sequence of the nematode C. elegans: a platform for investigating biology.</title>
        <authorList>
            <consortium name="The C. elegans sequencing consortium"/>
            <person name="Sulson J.E."/>
            <person name="Waterston R."/>
        </authorList>
    </citation>
    <scope>NUCLEOTIDE SEQUENCE [LARGE SCALE GENOMIC DNA]</scope>
    <source>
        <strain evidence="12 13">Bristol N2</strain>
    </source>
</reference>
<dbReference type="Proteomes" id="UP000001940">
    <property type="component" value="Chromosome X"/>
</dbReference>
<dbReference type="GeneID" id="186912"/>
<dbReference type="OrthoDB" id="6285980at2759"/>
<dbReference type="SMART" id="SM00356">
    <property type="entry name" value="ZnF_C3H1"/>
    <property type="match status" value="2"/>
</dbReference>
<dbReference type="AlphaFoldDB" id="A0A4V0IN02"/>
<evidence type="ECO:0000256" key="2">
    <source>
        <dbReference type="ARBA" id="ARBA00022723"/>
    </source>
</evidence>
<sequence length="374" mass="41192">MSRRSLKRRIRRQNKKGTVFKKARIDQETAVPQHLLPFHMTSSQQFQPQQQQQFFASDGMSVTQLPYRMFDENSNAAGTTPVASSLAATPNANLVSQVFNVKDSRWLQVEVCREFLRGQCARSDQECKFAHPPPNVDVQQGRVTACYDSIKGRCTRENPKCKYLHPPQHIKDQLLINGRNHLALKNLLSAQLNQTGTPMVNPMMALQQQAAAVNLIPNTPIYPPYYNGMMYPQVLQDPYTAAAVNQQLQTAALLGNVGGLLSAQSAAAFMANSSAAAAAAQQTPSPLLRLQRKRALEEENTNGNDMTSAAAAHTQLLSLAAGAVPMKRPTLDKNGAMLYSPVAQQAQQFNPYLLQTLQGYVPAVSFSGQLPPRY</sequence>
<dbReference type="FunFam" id="3.30.1370.210:FF:000005">
    <property type="entry name" value="Muscleblind, isoform M"/>
    <property type="match status" value="1"/>
</dbReference>
<evidence type="ECO:0000313" key="14">
    <source>
        <dbReference type="WormBase" id="K02H8.1d"/>
    </source>
</evidence>
<keyword evidence="7" id="KW-0539">Nucleus</keyword>
<evidence type="ECO:0000256" key="4">
    <source>
        <dbReference type="ARBA" id="ARBA00022771"/>
    </source>
</evidence>
<feature type="domain" description="C3H1-type" evidence="11">
    <location>
        <begin position="140"/>
        <end position="168"/>
    </location>
</feature>
<dbReference type="CTD" id="186912"/>
<dbReference type="PANTHER" id="PTHR12675:SF12">
    <property type="entry name" value="PROTEIN MUSCLEBLIND"/>
    <property type="match status" value="1"/>
</dbReference>